<organism evidence="2">
    <name type="scientific">Sesamum angustifolium</name>
    <dbReference type="NCBI Taxonomy" id="2727405"/>
    <lineage>
        <taxon>Eukaryota</taxon>
        <taxon>Viridiplantae</taxon>
        <taxon>Streptophyta</taxon>
        <taxon>Embryophyta</taxon>
        <taxon>Tracheophyta</taxon>
        <taxon>Spermatophyta</taxon>
        <taxon>Magnoliopsida</taxon>
        <taxon>eudicotyledons</taxon>
        <taxon>Gunneridae</taxon>
        <taxon>Pentapetalae</taxon>
        <taxon>asterids</taxon>
        <taxon>lamiids</taxon>
        <taxon>Lamiales</taxon>
        <taxon>Pedaliaceae</taxon>
        <taxon>Sesamum</taxon>
    </lineage>
</organism>
<comment type="caution">
    <text evidence="2">The sequence shown here is derived from an EMBL/GenBank/DDBJ whole genome shotgun (WGS) entry which is preliminary data.</text>
</comment>
<evidence type="ECO:0000313" key="2">
    <source>
        <dbReference type="EMBL" id="KAL0334069.1"/>
    </source>
</evidence>
<evidence type="ECO:0000256" key="1">
    <source>
        <dbReference type="SAM" id="MobiDB-lite"/>
    </source>
</evidence>
<reference evidence="2" key="1">
    <citation type="submission" date="2020-06" db="EMBL/GenBank/DDBJ databases">
        <authorList>
            <person name="Li T."/>
            <person name="Hu X."/>
            <person name="Zhang T."/>
            <person name="Song X."/>
            <person name="Zhang H."/>
            <person name="Dai N."/>
            <person name="Sheng W."/>
            <person name="Hou X."/>
            <person name="Wei L."/>
        </authorList>
    </citation>
    <scope>NUCLEOTIDE SEQUENCE</scope>
    <source>
        <strain evidence="2">G01</strain>
        <tissue evidence="2">Leaf</tissue>
    </source>
</reference>
<sequence>MPDQKAEKQQQQPDFGGRLPLMGAIGSTKGLGAFIITTPMSRKEGSSSEGGYP</sequence>
<reference evidence="2" key="2">
    <citation type="journal article" date="2024" name="Plant">
        <title>Genomic evolution and insights into agronomic trait innovations of Sesamum species.</title>
        <authorList>
            <person name="Miao H."/>
            <person name="Wang L."/>
            <person name="Qu L."/>
            <person name="Liu H."/>
            <person name="Sun Y."/>
            <person name="Le M."/>
            <person name="Wang Q."/>
            <person name="Wei S."/>
            <person name="Zheng Y."/>
            <person name="Lin W."/>
            <person name="Duan Y."/>
            <person name="Cao H."/>
            <person name="Xiong S."/>
            <person name="Wang X."/>
            <person name="Wei L."/>
            <person name="Li C."/>
            <person name="Ma Q."/>
            <person name="Ju M."/>
            <person name="Zhao R."/>
            <person name="Li G."/>
            <person name="Mu C."/>
            <person name="Tian Q."/>
            <person name="Mei H."/>
            <person name="Zhang T."/>
            <person name="Gao T."/>
            <person name="Zhang H."/>
        </authorList>
    </citation>
    <scope>NUCLEOTIDE SEQUENCE</scope>
    <source>
        <strain evidence="2">G01</strain>
    </source>
</reference>
<gene>
    <name evidence="2" type="ORF">Sangu_1563100</name>
</gene>
<accession>A0AAW2MRR6</accession>
<dbReference type="EMBL" id="JACGWK010000009">
    <property type="protein sequence ID" value="KAL0334069.1"/>
    <property type="molecule type" value="Genomic_DNA"/>
</dbReference>
<dbReference type="AlphaFoldDB" id="A0AAW2MRR6"/>
<feature type="region of interest" description="Disordered" evidence="1">
    <location>
        <begin position="1"/>
        <end position="23"/>
    </location>
</feature>
<name>A0AAW2MRR6_9LAMI</name>
<protein>
    <submittedName>
        <fullName evidence="2">Uncharacterized protein</fullName>
    </submittedName>
</protein>
<proteinExistence type="predicted"/>